<sequence>MAELAAGRMQVSKEQVETLEQQRQHQPTSQPANQSPNYPASQPSGSSSKLSSWTRMAPVKVPSALCHERGPGIVDSSGEGGLVWNLDDSEKNR</sequence>
<dbReference type="AlphaFoldDB" id="A0AAI9V0Y5"/>
<keyword evidence="3" id="KW-1185">Reference proteome</keyword>
<proteinExistence type="predicted"/>
<dbReference type="EMBL" id="MPDP01000258">
    <property type="protein sequence ID" value="KAK1466687.1"/>
    <property type="molecule type" value="Genomic_DNA"/>
</dbReference>
<dbReference type="Proteomes" id="UP001239213">
    <property type="component" value="Unassembled WGS sequence"/>
</dbReference>
<reference evidence="2" key="1">
    <citation type="submission" date="2016-11" db="EMBL/GenBank/DDBJ databases">
        <title>The genome sequence of Colletotrichum cuscutae.</title>
        <authorList>
            <person name="Baroncelli R."/>
        </authorList>
    </citation>
    <scope>NUCLEOTIDE SEQUENCE</scope>
    <source>
        <strain evidence="2">IMI 304802</strain>
    </source>
</reference>
<gene>
    <name evidence="2" type="ORF">CCUS01_07297</name>
</gene>
<feature type="compositionally biased region" description="Polar residues" evidence="1">
    <location>
        <begin position="24"/>
        <end position="40"/>
    </location>
</feature>
<name>A0AAI9V0Y5_9PEZI</name>
<protein>
    <submittedName>
        <fullName evidence="2">Uncharacterized protein</fullName>
    </submittedName>
</protein>
<evidence type="ECO:0000313" key="2">
    <source>
        <dbReference type="EMBL" id="KAK1466687.1"/>
    </source>
</evidence>
<accession>A0AAI9V0Y5</accession>
<feature type="compositionally biased region" description="Basic and acidic residues" evidence="1">
    <location>
        <begin position="14"/>
        <end position="23"/>
    </location>
</feature>
<feature type="region of interest" description="Disordered" evidence="1">
    <location>
        <begin position="1"/>
        <end position="93"/>
    </location>
</feature>
<evidence type="ECO:0000256" key="1">
    <source>
        <dbReference type="SAM" id="MobiDB-lite"/>
    </source>
</evidence>
<comment type="caution">
    <text evidence="2">The sequence shown here is derived from an EMBL/GenBank/DDBJ whole genome shotgun (WGS) entry which is preliminary data.</text>
</comment>
<evidence type="ECO:0000313" key="3">
    <source>
        <dbReference type="Proteomes" id="UP001239213"/>
    </source>
</evidence>
<feature type="compositionally biased region" description="Low complexity" evidence="1">
    <location>
        <begin position="41"/>
        <end position="52"/>
    </location>
</feature>
<organism evidence="2 3">
    <name type="scientific">Colletotrichum cuscutae</name>
    <dbReference type="NCBI Taxonomy" id="1209917"/>
    <lineage>
        <taxon>Eukaryota</taxon>
        <taxon>Fungi</taxon>
        <taxon>Dikarya</taxon>
        <taxon>Ascomycota</taxon>
        <taxon>Pezizomycotina</taxon>
        <taxon>Sordariomycetes</taxon>
        <taxon>Hypocreomycetidae</taxon>
        <taxon>Glomerellales</taxon>
        <taxon>Glomerellaceae</taxon>
        <taxon>Colletotrichum</taxon>
        <taxon>Colletotrichum acutatum species complex</taxon>
    </lineage>
</organism>